<proteinExistence type="predicted"/>
<dbReference type="SUPFAM" id="SSF81324">
    <property type="entry name" value="Voltage-gated potassium channels"/>
    <property type="match status" value="1"/>
</dbReference>
<feature type="transmembrane region" description="Helical" evidence="5">
    <location>
        <begin position="331"/>
        <end position="358"/>
    </location>
</feature>
<dbReference type="EMBL" id="OU015568">
    <property type="protein sequence ID" value="CAG5077697.1"/>
    <property type="molecule type" value="Genomic_DNA"/>
</dbReference>
<dbReference type="PANTHER" id="PTHR47131:SF1">
    <property type="entry name" value="CATION CHANNEL SPERM-ASSOCIATED PROTEIN 3"/>
    <property type="match status" value="1"/>
</dbReference>
<comment type="subcellular location">
    <subcellularLocation>
        <location evidence="1">Membrane</location>
        <topology evidence="1">Multi-pass membrane protein</topology>
    </subcellularLocation>
</comment>
<sequence length="488" mass="56504">MTEGFLNLPEHTGRKSGMQDFTNKLKVIKKSLIKTKTTDFTKENETTEELDMENWSMKSLDETQKLCCSDRYDEKLAKYVKNLTESNAFAAIINIVIAVNILFMFLQVTWKKDVINMTFKVKPEKATLGTTESILIDWFDSDIFDFIKWLEEIDTIVFLTAYLVEFLLKFYAELFRYFISPSNFVDFFILLVSFIQIAYSPEDESTMGSDLGQFRFLKILRALRALRTLKTLWMFGGAQVIIVSIFKSMGRTFKNIGVILLLAIWIFAILMYSTIFISTSHKEPLYDEWGCFTACFANLFIMTTADGWYGLADRAEKSSSSVAKSPGTQTVIVRFVVGMALMLSHFIIFNLFIAINIAQVDEANKEYMESVNLEREEQLETKKTKIMQRQYDDVKKLRDQQDAKGCSFDELIENFKQGLKHDDYTVTDGIVTDIEWIENHRQILDQLDTSTYKLQQLIFEYSNILIVAQNESLKEKALNVFKKRMKAA</sequence>
<protein>
    <submittedName>
        <fullName evidence="7">Oidioi.mRNA.OKI2018_I69.PAR.g8790.t1.cds</fullName>
    </submittedName>
</protein>
<evidence type="ECO:0000313" key="8">
    <source>
        <dbReference type="Proteomes" id="UP001158576"/>
    </source>
</evidence>
<keyword evidence="3 5" id="KW-1133">Transmembrane helix</keyword>
<dbReference type="Pfam" id="PF00520">
    <property type="entry name" value="Ion_trans"/>
    <property type="match status" value="1"/>
</dbReference>
<evidence type="ECO:0000259" key="6">
    <source>
        <dbReference type="Pfam" id="PF00520"/>
    </source>
</evidence>
<dbReference type="Gene3D" id="1.20.120.350">
    <property type="entry name" value="Voltage-gated potassium channels. Chain C"/>
    <property type="match status" value="1"/>
</dbReference>
<keyword evidence="4 5" id="KW-0472">Membrane</keyword>
<reference evidence="7 8" key="1">
    <citation type="submission" date="2021-04" db="EMBL/GenBank/DDBJ databases">
        <authorList>
            <person name="Bliznina A."/>
        </authorList>
    </citation>
    <scope>NUCLEOTIDE SEQUENCE [LARGE SCALE GENOMIC DNA]</scope>
</reference>
<name>A0ABN7RHK6_OIKDI</name>
<feature type="transmembrane region" description="Helical" evidence="5">
    <location>
        <begin position="231"/>
        <end position="250"/>
    </location>
</feature>
<feature type="domain" description="Ion transport" evidence="6">
    <location>
        <begin position="88"/>
        <end position="366"/>
    </location>
</feature>
<gene>
    <name evidence="7" type="ORF">OKIOD_LOCUS348</name>
</gene>
<feature type="transmembrane region" description="Helical" evidence="5">
    <location>
        <begin position="256"/>
        <end position="277"/>
    </location>
</feature>
<evidence type="ECO:0000313" key="7">
    <source>
        <dbReference type="EMBL" id="CAG5077697.1"/>
    </source>
</evidence>
<dbReference type="PANTHER" id="PTHR47131">
    <property type="entry name" value="CATION CHANNEL SPERM-ASSOCIATED PROTEIN 3"/>
    <property type="match status" value="1"/>
</dbReference>
<evidence type="ECO:0000256" key="3">
    <source>
        <dbReference type="ARBA" id="ARBA00022989"/>
    </source>
</evidence>
<dbReference type="Gene3D" id="1.10.287.70">
    <property type="match status" value="1"/>
</dbReference>
<evidence type="ECO:0000256" key="2">
    <source>
        <dbReference type="ARBA" id="ARBA00022692"/>
    </source>
</evidence>
<dbReference type="InterPro" id="IPR027359">
    <property type="entry name" value="Volt_channel_dom_sf"/>
</dbReference>
<accession>A0ABN7RHK6</accession>
<dbReference type="Proteomes" id="UP001158576">
    <property type="component" value="Chromosome PAR"/>
</dbReference>
<feature type="transmembrane region" description="Helical" evidence="5">
    <location>
        <begin position="88"/>
        <end position="110"/>
    </location>
</feature>
<keyword evidence="2 5" id="KW-0812">Transmembrane</keyword>
<organism evidence="7 8">
    <name type="scientific">Oikopleura dioica</name>
    <name type="common">Tunicate</name>
    <dbReference type="NCBI Taxonomy" id="34765"/>
    <lineage>
        <taxon>Eukaryota</taxon>
        <taxon>Metazoa</taxon>
        <taxon>Chordata</taxon>
        <taxon>Tunicata</taxon>
        <taxon>Appendicularia</taxon>
        <taxon>Copelata</taxon>
        <taxon>Oikopleuridae</taxon>
        <taxon>Oikopleura</taxon>
    </lineage>
</organism>
<keyword evidence="8" id="KW-1185">Reference proteome</keyword>
<feature type="transmembrane region" description="Helical" evidence="5">
    <location>
        <begin position="289"/>
        <end position="311"/>
    </location>
</feature>
<dbReference type="InterPro" id="IPR005821">
    <property type="entry name" value="Ion_trans_dom"/>
</dbReference>
<feature type="transmembrane region" description="Helical" evidence="5">
    <location>
        <begin position="178"/>
        <end position="199"/>
    </location>
</feature>
<evidence type="ECO:0000256" key="4">
    <source>
        <dbReference type="ARBA" id="ARBA00023136"/>
    </source>
</evidence>
<evidence type="ECO:0000256" key="1">
    <source>
        <dbReference type="ARBA" id="ARBA00004141"/>
    </source>
</evidence>
<evidence type="ECO:0000256" key="5">
    <source>
        <dbReference type="SAM" id="Phobius"/>
    </source>
</evidence>